<comment type="caution">
    <text evidence="3">The sequence shown here is derived from an EMBL/GenBank/DDBJ whole genome shotgun (WGS) entry which is preliminary data.</text>
</comment>
<dbReference type="InterPro" id="IPR036956">
    <property type="entry name" value="Impact_N_sf"/>
</dbReference>
<sequence>MTPVRPVLGGPVRSEIVVDRSRFVCDLRAVADEGAAADALSGIHREFHDARHHCSALVLGAHGEVVRSSDDGEPSGTAGAPMLSTLTGSGLTDVLAVVTRWFGGILLGSGGLVRAYSAAVGAALEEAVVVARHEVRLFALEASPAAGGRVESLLRNRFGDRAVEDTRWGAQGWSATLALPVEGPGVEALTEPPFGTSITATELGTAVRPR</sequence>
<dbReference type="PANTHER" id="PTHR16301:SF20">
    <property type="entry name" value="IMPACT FAMILY MEMBER YIGZ"/>
    <property type="match status" value="1"/>
</dbReference>
<dbReference type="Pfam" id="PF01205">
    <property type="entry name" value="Impact_N"/>
    <property type="match status" value="1"/>
</dbReference>
<reference evidence="3 4" key="1">
    <citation type="submission" date="2024-09" db="EMBL/GenBank/DDBJ databases">
        <authorList>
            <person name="Sun Q."/>
            <person name="Mori K."/>
        </authorList>
    </citation>
    <scope>NUCLEOTIDE SEQUENCE [LARGE SCALE GENOMIC DNA]</scope>
    <source>
        <strain evidence="3 4">TISTR 1856</strain>
    </source>
</reference>
<comment type="similarity">
    <text evidence="1">Belongs to the IMPACT family.</text>
</comment>
<evidence type="ECO:0000259" key="2">
    <source>
        <dbReference type="Pfam" id="PF01205"/>
    </source>
</evidence>
<dbReference type="PROSITE" id="PS00910">
    <property type="entry name" value="UPF0029"/>
    <property type="match status" value="1"/>
</dbReference>
<dbReference type="PANTHER" id="PTHR16301">
    <property type="entry name" value="IMPACT-RELATED"/>
    <property type="match status" value="1"/>
</dbReference>
<dbReference type="InterPro" id="IPR001498">
    <property type="entry name" value="Impact_N"/>
</dbReference>
<name>A0ABV5LS74_9ACTN</name>
<gene>
    <name evidence="3" type="ORF">ACFFVI_08120</name>
</gene>
<protein>
    <submittedName>
        <fullName evidence="3">IMPACT family protein</fullName>
    </submittedName>
</protein>
<accession>A0ABV5LS74</accession>
<proteinExistence type="inferred from homology"/>
<keyword evidence="4" id="KW-1185">Reference proteome</keyword>
<evidence type="ECO:0000313" key="4">
    <source>
        <dbReference type="Proteomes" id="UP001589748"/>
    </source>
</evidence>
<dbReference type="InterPro" id="IPR020569">
    <property type="entry name" value="UPF0029_Impact_CS"/>
</dbReference>
<dbReference type="Gene3D" id="3.30.230.30">
    <property type="entry name" value="Impact, N-terminal domain"/>
    <property type="match status" value="1"/>
</dbReference>
<dbReference type="SUPFAM" id="SSF54211">
    <property type="entry name" value="Ribosomal protein S5 domain 2-like"/>
    <property type="match status" value="1"/>
</dbReference>
<dbReference type="InterPro" id="IPR023582">
    <property type="entry name" value="Impact"/>
</dbReference>
<dbReference type="InterPro" id="IPR020568">
    <property type="entry name" value="Ribosomal_Su5_D2-typ_SF"/>
</dbReference>
<organism evidence="3 4">
    <name type="scientific">Kineococcus gynurae</name>
    <dbReference type="NCBI Taxonomy" id="452979"/>
    <lineage>
        <taxon>Bacteria</taxon>
        <taxon>Bacillati</taxon>
        <taxon>Actinomycetota</taxon>
        <taxon>Actinomycetes</taxon>
        <taxon>Kineosporiales</taxon>
        <taxon>Kineosporiaceae</taxon>
        <taxon>Kineococcus</taxon>
    </lineage>
</organism>
<dbReference type="Proteomes" id="UP001589748">
    <property type="component" value="Unassembled WGS sequence"/>
</dbReference>
<evidence type="ECO:0000313" key="3">
    <source>
        <dbReference type="EMBL" id="MFB9376933.1"/>
    </source>
</evidence>
<evidence type="ECO:0000256" key="1">
    <source>
        <dbReference type="ARBA" id="ARBA00007665"/>
    </source>
</evidence>
<dbReference type="EMBL" id="JBHMDM010000004">
    <property type="protein sequence ID" value="MFB9376933.1"/>
    <property type="molecule type" value="Genomic_DNA"/>
</dbReference>
<feature type="domain" description="Impact N-terminal" evidence="2">
    <location>
        <begin position="20"/>
        <end position="124"/>
    </location>
</feature>
<dbReference type="RefSeq" id="WP_380135491.1">
    <property type="nucleotide sequence ID" value="NZ_JBHLUI010000003.1"/>
</dbReference>